<evidence type="ECO:0000256" key="1">
    <source>
        <dbReference type="ARBA" id="ARBA00004370"/>
    </source>
</evidence>
<dbReference type="GO" id="GO:0032438">
    <property type="term" value="P:melanosome organization"/>
    <property type="evidence" value="ECO:0007669"/>
    <property type="project" value="TreeGrafter"/>
</dbReference>
<proteinExistence type="predicted"/>
<dbReference type="Proteomes" id="UP001314205">
    <property type="component" value="Unassembled WGS sequence"/>
</dbReference>
<reference evidence="8 9" key="1">
    <citation type="submission" date="2023-11" db="EMBL/GenBank/DDBJ databases">
        <authorList>
            <person name="Hedman E."/>
            <person name="Englund M."/>
            <person name="Stromberg M."/>
            <person name="Nyberg Akerstrom W."/>
            <person name="Nylinder S."/>
            <person name="Jareborg N."/>
            <person name="Kallberg Y."/>
            <person name="Kronander E."/>
        </authorList>
    </citation>
    <scope>NUCLEOTIDE SEQUENCE [LARGE SCALE GENOMIC DNA]</scope>
</reference>
<dbReference type="PANTHER" id="PTHR15177:SF2">
    <property type="entry name" value="G-PROTEIN COUPLED RECEPTOR 143"/>
    <property type="match status" value="1"/>
</dbReference>
<evidence type="ECO:0000256" key="2">
    <source>
        <dbReference type="ARBA" id="ARBA00022692"/>
    </source>
</evidence>
<feature type="transmembrane region" description="Helical" evidence="6">
    <location>
        <begin position="281"/>
        <end position="304"/>
    </location>
</feature>
<dbReference type="Pfam" id="PF02101">
    <property type="entry name" value="Ocular_alb"/>
    <property type="match status" value="1"/>
</dbReference>
<evidence type="ECO:0000256" key="6">
    <source>
        <dbReference type="SAM" id="Phobius"/>
    </source>
</evidence>
<protein>
    <recommendedName>
        <fullName evidence="7">G-protein coupled receptors family 1 profile domain-containing protein</fullName>
    </recommendedName>
</protein>
<dbReference type="GO" id="GO:0072545">
    <property type="term" value="F:L-tyrosine binding"/>
    <property type="evidence" value="ECO:0007669"/>
    <property type="project" value="InterPro"/>
</dbReference>
<feature type="transmembrane region" description="Helical" evidence="6">
    <location>
        <begin position="195"/>
        <end position="219"/>
    </location>
</feature>
<comment type="subcellular location">
    <subcellularLocation>
        <location evidence="1">Membrane</location>
    </subcellularLocation>
</comment>
<dbReference type="SUPFAM" id="SSF81321">
    <property type="entry name" value="Family A G protein-coupled receptor-like"/>
    <property type="match status" value="1"/>
</dbReference>
<dbReference type="PANTHER" id="PTHR15177">
    <property type="entry name" value="G-PROTEIN COUPLED RECEPTOR 143"/>
    <property type="match status" value="1"/>
</dbReference>
<dbReference type="InterPro" id="IPR017452">
    <property type="entry name" value="GPCR_Rhodpsn_7TM"/>
</dbReference>
<keyword evidence="2 6" id="KW-0812">Transmembrane</keyword>
<feature type="transmembrane region" description="Helical" evidence="6">
    <location>
        <begin position="74"/>
        <end position="92"/>
    </location>
</feature>
<keyword evidence="4 6" id="KW-0472">Membrane</keyword>
<dbReference type="AlphaFoldDB" id="A0AAV1KFK9"/>
<accession>A0AAV1KFK9</accession>
<dbReference type="Gene3D" id="1.20.1070.10">
    <property type="entry name" value="Rhodopsin 7-helix transmembrane proteins"/>
    <property type="match status" value="1"/>
</dbReference>
<evidence type="ECO:0000256" key="4">
    <source>
        <dbReference type="ARBA" id="ARBA00023136"/>
    </source>
</evidence>
<evidence type="ECO:0000259" key="7">
    <source>
        <dbReference type="PROSITE" id="PS50262"/>
    </source>
</evidence>
<feature type="region of interest" description="Disordered" evidence="5">
    <location>
        <begin position="337"/>
        <end position="357"/>
    </location>
</feature>
<organism evidence="8 9">
    <name type="scientific">Parnassius mnemosyne</name>
    <name type="common">clouded apollo</name>
    <dbReference type="NCBI Taxonomy" id="213953"/>
    <lineage>
        <taxon>Eukaryota</taxon>
        <taxon>Metazoa</taxon>
        <taxon>Ecdysozoa</taxon>
        <taxon>Arthropoda</taxon>
        <taxon>Hexapoda</taxon>
        <taxon>Insecta</taxon>
        <taxon>Pterygota</taxon>
        <taxon>Neoptera</taxon>
        <taxon>Endopterygota</taxon>
        <taxon>Lepidoptera</taxon>
        <taxon>Glossata</taxon>
        <taxon>Ditrysia</taxon>
        <taxon>Papilionoidea</taxon>
        <taxon>Papilionidae</taxon>
        <taxon>Parnassiinae</taxon>
        <taxon>Parnassini</taxon>
        <taxon>Parnassius</taxon>
        <taxon>Driopa</taxon>
    </lineage>
</organism>
<evidence type="ECO:0000313" key="9">
    <source>
        <dbReference type="Proteomes" id="UP001314205"/>
    </source>
</evidence>
<feature type="transmembrane region" description="Helical" evidence="6">
    <location>
        <begin position="153"/>
        <end position="175"/>
    </location>
</feature>
<dbReference type="GO" id="GO:0035240">
    <property type="term" value="F:dopamine binding"/>
    <property type="evidence" value="ECO:0007669"/>
    <property type="project" value="InterPro"/>
</dbReference>
<dbReference type="InterPro" id="IPR001414">
    <property type="entry name" value="GPR143"/>
</dbReference>
<comment type="caution">
    <text evidence="8">The sequence shown here is derived from an EMBL/GenBank/DDBJ whole genome shotgun (WGS) entry which is preliminary data.</text>
</comment>
<dbReference type="PROSITE" id="PS50262">
    <property type="entry name" value="G_PROTEIN_RECEP_F1_2"/>
    <property type="match status" value="1"/>
</dbReference>
<feature type="transmembrane region" description="Helical" evidence="6">
    <location>
        <begin position="33"/>
        <end position="53"/>
    </location>
</feature>
<evidence type="ECO:0000313" key="8">
    <source>
        <dbReference type="EMBL" id="CAK1581848.1"/>
    </source>
</evidence>
<evidence type="ECO:0000256" key="3">
    <source>
        <dbReference type="ARBA" id="ARBA00022989"/>
    </source>
</evidence>
<keyword evidence="3 6" id="KW-1133">Transmembrane helix</keyword>
<dbReference type="GO" id="GO:0072544">
    <property type="term" value="F:L-DOPA binding"/>
    <property type="evidence" value="ECO:0007669"/>
    <property type="project" value="InterPro"/>
</dbReference>
<evidence type="ECO:0000256" key="5">
    <source>
        <dbReference type="SAM" id="MobiDB-lite"/>
    </source>
</evidence>
<feature type="domain" description="G-protein coupled receptors family 1 profile" evidence="7">
    <location>
        <begin position="47"/>
        <end position="304"/>
    </location>
</feature>
<dbReference type="GO" id="GO:0050848">
    <property type="term" value="P:regulation of calcium-mediated signaling"/>
    <property type="evidence" value="ECO:0007669"/>
    <property type="project" value="TreeGrafter"/>
</dbReference>
<keyword evidence="9" id="KW-1185">Reference proteome</keyword>
<dbReference type="GO" id="GO:0005886">
    <property type="term" value="C:plasma membrane"/>
    <property type="evidence" value="ECO:0007669"/>
    <property type="project" value="TreeGrafter"/>
</dbReference>
<feature type="compositionally biased region" description="Pro residues" evidence="5">
    <location>
        <begin position="340"/>
        <end position="349"/>
    </location>
</feature>
<sequence>MSDPTIQTFCCHHTGSREDMAVRIMEEFNTKSYNIVCLVSSTIGILGSIYQILPCKTSSHIDRLHNIKSTRGRHLIIWLAVADLLASFGVLVRSSLWLKYKSIMPLPDDDISVLFCSITSAWTQYFYTATWFWTLFYAIDTLRTIKGRDFHPILYHSIAWGVPAATTGIGLSILYIPNAKCHNLKSVTSALFKILPNYCATYLPIAIVMIVNPVLYVLASKEVETTVALPLAQFTSKERRVVDALKLKFFLINVVFYVCWLPNLVNGVLVWTMWFNMPVKIIISIWYIMALMNPMQALFNALVYRRWNTNSSRYRPTFSSMHKEFNLHNEQSPLLGSEPPRLPLSPLPPGINSYATL</sequence>
<dbReference type="PRINTS" id="PR00965">
    <property type="entry name" value="OCULARALBNSM"/>
</dbReference>
<dbReference type="EMBL" id="CAVLGL010000035">
    <property type="protein sequence ID" value="CAK1581848.1"/>
    <property type="molecule type" value="Genomic_DNA"/>
</dbReference>
<name>A0AAV1KFK9_9NEOP</name>
<feature type="transmembrane region" description="Helical" evidence="6">
    <location>
        <begin position="112"/>
        <end position="133"/>
    </location>
</feature>
<gene>
    <name evidence="8" type="ORF">PARMNEM_LOCUS3465</name>
</gene>
<feature type="transmembrane region" description="Helical" evidence="6">
    <location>
        <begin position="249"/>
        <end position="275"/>
    </location>
</feature>
<dbReference type="GO" id="GO:0035643">
    <property type="term" value="F:L-DOPA receptor activity"/>
    <property type="evidence" value="ECO:0007669"/>
    <property type="project" value="TreeGrafter"/>
</dbReference>